<evidence type="ECO:0000256" key="3">
    <source>
        <dbReference type="ARBA" id="ARBA00022475"/>
    </source>
</evidence>
<feature type="domain" description="Tripartite ATP-independent periplasmic transporters DctQ component" evidence="10">
    <location>
        <begin position="24"/>
        <end position="154"/>
    </location>
</feature>
<dbReference type="AlphaFoldDB" id="A0A1M4V363"/>
<evidence type="ECO:0000256" key="1">
    <source>
        <dbReference type="ARBA" id="ARBA00004429"/>
    </source>
</evidence>
<name>A0A1M4V363_9FIRM</name>
<feature type="transmembrane region" description="Helical" evidence="9">
    <location>
        <begin position="87"/>
        <end position="108"/>
    </location>
</feature>
<dbReference type="GO" id="GO:0015740">
    <property type="term" value="P:C4-dicarboxylate transport"/>
    <property type="evidence" value="ECO:0007669"/>
    <property type="project" value="TreeGrafter"/>
</dbReference>
<accession>A0A1M4V363</accession>
<keyword evidence="4" id="KW-0997">Cell inner membrane</keyword>
<evidence type="ECO:0000313" key="12">
    <source>
        <dbReference type="Proteomes" id="UP000184114"/>
    </source>
</evidence>
<comment type="similarity">
    <text evidence="8">Belongs to the TRAP transporter small permease family.</text>
</comment>
<evidence type="ECO:0000256" key="6">
    <source>
        <dbReference type="ARBA" id="ARBA00022989"/>
    </source>
</evidence>
<sequence>MNDFFNKTISKIEETVLSYTVIIMAIMLIVGVFMRAVLNSSLTFTEEIAQALLIVISFFGLEYCARKGRHITMSIVFDMVNNKYKKIFMYIISLFSSIAMTYFSYLAFKYVLSVKGLGRVTPALQIPIYLIYSVVPLGFLLGAIEYIRTLILNIKNRDLYLTSEIKVEIDKEIHRDLNNLIDEITENQGKEEV</sequence>
<protein>
    <submittedName>
        <fullName evidence="11">TRAP-type C4-dicarboxylate transport system, small permease component</fullName>
    </submittedName>
</protein>
<dbReference type="Pfam" id="PF04290">
    <property type="entry name" value="DctQ"/>
    <property type="match status" value="1"/>
</dbReference>
<dbReference type="InterPro" id="IPR007387">
    <property type="entry name" value="TRAP_DctQ"/>
</dbReference>
<evidence type="ECO:0000256" key="7">
    <source>
        <dbReference type="ARBA" id="ARBA00023136"/>
    </source>
</evidence>
<dbReference type="GeneID" id="90995687"/>
<evidence type="ECO:0000256" key="9">
    <source>
        <dbReference type="SAM" id="Phobius"/>
    </source>
</evidence>
<dbReference type="Proteomes" id="UP000184114">
    <property type="component" value="Unassembled WGS sequence"/>
</dbReference>
<dbReference type="PANTHER" id="PTHR35011:SF2">
    <property type="entry name" value="2,3-DIKETO-L-GULONATE TRAP TRANSPORTER SMALL PERMEASE PROTEIN YIAM"/>
    <property type="match status" value="1"/>
</dbReference>
<evidence type="ECO:0000259" key="10">
    <source>
        <dbReference type="Pfam" id="PF04290"/>
    </source>
</evidence>
<evidence type="ECO:0000256" key="5">
    <source>
        <dbReference type="ARBA" id="ARBA00022692"/>
    </source>
</evidence>
<keyword evidence="6 9" id="KW-1133">Transmembrane helix</keyword>
<keyword evidence="5 9" id="KW-0812">Transmembrane</keyword>
<dbReference type="STRING" id="1123404.SAMN02745784_01323"/>
<evidence type="ECO:0000256" key="2">
    <source>
        <dbReference type="ARBA" id="ARBA00022448"/>
    </source>
</evidence>
<proteinExistence type="inferred from homology"/>
<evidence type="ECO:0000313" key="11">
    <source>
        <dbReference type="EMBL" id="SHE63416.1"/>
    </source>
</evidence>
<dbReference type="PANTHER" id="PTHR35011">
    <property type="entry name" value="2,3-DIKETO-L-GULONATE TRAP TRANSPORTER SMALL PERMEASE PROTEIN YIAM"/>
    <property type="match status" value="1"/>
</dbReference>
<dbReference type="InterPro" id="IPR055348">
    <property type="entry name" value="DctQ"/>
</dbReference>
<dbReference type="RefSeq" id="WP_072974532.1">
    <property type="nucleotide sequence ID" value="NZ_FQTY01000004.1"/>
</dbReference>
<evidence type="ECO:0000256" key="8">
    <source>
        <dbReference type="ARBA" id="ARBA00038436"/>
    </source>
</evidence>
<comment type="subcellular location">
    <subcellularLocation>
        <location evidence="1">Cell inner membrane</location>
        <topology evidence="1">Multi-pass membrane protein</topology>
    </subcellularLocation>
</comment>
<keyword evidence="3" id="KW-1003">Cell membrane</keyword>
<dbReference type="GO" id="GO:0005886">
    <property type="term" value="C:plasma membrane"/>
    <property type="evidence" value="ECO:0007669"/>
    <property type="project" value="UniProtKB-SubCell"/>
</dbReference>
<gene>
    <name evidence="11" type="ORF">SAMN02745784_01323</name>
</gene>
<dbReference type="EMBL" id="FQTY01000004">
    <property type="protein sequence ID" value="SHE63416.1"/>
    <property type="molecule type" value="Genomic_DNA"/>
</dbReference>
<keyword evidence="7 9" id="KW-0472">Membrane</keyword>
<dbReference type="GO" id="GO:0022857">
    <property type="term" value="F:transmembrane transporter activity"/>
    <property type="evidence" value="ECO:0007669"/>
    <property type="project" value="TreeGrafter"/>
</dbReference>
<keyword evidence="2" id="KW-0813">Transport</keyword>
<organism evidence="11 12">
    <name type="scientific">Tissierella praeacuta DSM 18095</name>
    <dbReference type="NCBI Taxonomy" id="1123404"/>
    <lineage>
        <taxon>Bacteria</taxon>
        <taxon>Bacillati</taxon>
        <taxon>Bacillota</taxon>
        <taxon>Tissierellia</taxon>
        <taxon>Tissierellales</taxon>
        <taxon>Tissierellaceae</taxon>
        <taxon>Tissierella</taxon>
    </lineage>
</organism>
<evidence type="ECO:0000256" key="4">
    <source>
        <dbReference type="ARBA" id="ARBA00022519"/>
    </source>
</evidence>
<reference evidence="12" key="1">
    <citation type="submission" date="2016-11" db="EMBL/GenBank/DDBJ databases">
        <authorList>
            <person name="Varghese N."/>
            <person name="Submissions S."/>
        </authorList>
    </citation>
    <scope>NUCLEOTIDE SEQUENCE [LARGE SCALE GENOMIC DNA]</scope>
    <source>
        <strain evidence="12">DSM 18095</strain>
    </source>
</reference>
<feature type="transmembrane region" description="Helical" evidence="9">
    <location>
        <begin position="16"/>
        <end position="36"/>
    </location>
</feature>
<feature type="transmembrane region" description="Helical" evidence="9">
    <location>
        <begin position="128"/>
        <end position="147"/>
    </location>
</feature>
<feature type="transmembrane region" description="Helical" evidence="9">
    <location>
        <begin position="48"/>
        <end position="66"/>
    </location>
</feature>
<keyword evidence="12" id="KW-1185">Reference proteome</keyword>